<feature type="domain" description="Beta-Casp" evidence="3">
    <location>
        <begin position="254"/>
        <end position="380"/>
    </location>
</feature>
<reference evidence="4 5" key="1">
    <citation type="submission" date="2019-08" db="EMBL/GenBank/DDBJ databases">
        <authorList>
            <person name="Luo N."/>
        </authorList>
    </citation>
    <scope>NUCLEOTIDE SEQUENCE [LARGE SCALE GENOMIC DNA]</scope>
    <source>
        <strain evidence="4 5">NCIMB 9442</strain>
    </source>
</reference>
<dbReference type="EMBL" id="VRYY01000808">
    <property type="protein sequence ID" value="MBG3879017.1"/>
    <property type="molecule type" value="Genomic_DNA"/>
</dbReference>
<protein>
    <submittedName>
        <fullName evidence="4">MBL fold metallo-hydrolase</fullName>
    </submittedName>
</protein>
<dbReference type="RefSeq" id="WP_196610788.1">
    <property type="nucleotide sequence ID" value="NZ_VRYY01000808.1"/>
</dbReference>
<dbReference type="InterPro" id="IPR050698">
    <property type="entry name" value="MBL"/>
</dbReference>
<dbReference type="SMART" id="SM01027">
    <property type="entry name" value="Beta-Casp"/>
    <property type="match status" value="1"/>
</dbReference>
<feature type="domain" description="Metallo-beta-lactamase" evidence="2">
    <location>
        <begin position="13"/>
        <end position="240"/>
    </location>
</feature>
<dbReference type="InterPro" id="IPR011108">
    <property type="entry name" value="RMMBL"/>
</dbReference>
<evidence type="ECO:0000259" key="2">
    <source>
        <dbReference type="SMART" id="SM00849"/>
    </source>
</evidence>
<dbReference type="InterPro" id="IPR036866">
    <property type="entry name" value="RibonucZ/Hydroxyglut_hydro"/>
</dbReference>
<sequence length="536" mass="60284">MNIQFLGAAQTVTGSCYMLEANGTRFAIDCGMHQGNSEIEKRNVDTDIYRPGDIAFFLVTHAHIDHTGLLPRMTREGFKGDIYCTPPTRDLMDIMLQDSAHIQEMEAEWETRKQSRFGRRKPVEPLYTMADAQNAVRRLRPVEYNAPFEPAPGIRVTYKDAGHILGSAFLEIEVTENGTPTRLVFSGDLGRPNQLIVNDPDHPARPDYLFMESTYGDRDHKDSENSRAELAQAIAYSHGHGEKVIIPAFAVERTQQVLYTLHMLWQEGKLPADMPVYIDSPLAIRATEIFRKHPRFYDDNLKAAYARGEDPLSLPNLRYTLSSQESQALNGMKGSAVIISASGMCNAGRIKHHLRHNLWRQGASIVFVGYQGVGTPGRKIVDGAQTLRLFNEDVAVNAKVFTIGGFSAHAGQSHLLDWVGAFQHKDMEVFLVHGEEKAQTTLSEKLHDRYGLTVHVPTYMEEVTLKPGRTMLTAPDESRAHPRVDWEFLLGDTEAKVAMLRQRLAGVETRPWVEQVDIRDRVADLNREILSLLSQV</sequence>
<name>A0ABS0J982_9BACT</name>
<dbReference type="Pfam" id="PF10996">
    <property type="entry name" value="Beta-Casp"/>
    <property type="match status" value="1"/>
</dbReference>
<dbReference type="Proteomes" id="UP001194469">
    <property type="component" value="Unassembled WGS sequence"/>
</dbReference>
<dbReference type="SUPFAM" id="SSF56281">
    <property type="entry name" value="Metallo-hydrolase/oxidoreductase"/>
    <property type="match status" value="1"/>
</dbReference>
<accession>A0ABS0J982</accession>
<evidence type="ECO:0000256" key="1">
    <source>
        <dbReference type="ARBA" id="ARBA00022801"/>
    </source>
</evidence>
<dbReference type="InterPro" id="IPR001279">
    <property type="entry name" value="Metallo-B-lactamas"/>
</dbReference>
<dbReference type="Gene3D" id="3.40.50.10890">
    <property type="match status" value="1"/>
</dbReference>
<keyword evidence="5" id="KW-1185">Reference proteome</keyword>
<dbReference type="Pfam" id="PF00753">
    <property type="entry name" value="Lactamase_B"/>
    <property type="match status" value="1"/>
</dbReference>
<dbReference type="SMART" id="SM00849">
    <property type="entry name" value="Lactamase_B"/>
    <property type="match status" value="1"/>
</dbReference>
<proteinExistence type="predicted"/>
<organism evidence="4 5">
    <name type="scientific">Nitratidesulfovibrio oxamicus</name>
    <dbReference type="NCBI Taxonomy" id="32016"/>
    <lineage>
        <taxon>Bacteria</taxon>
        <taxon>Pseudomonadati</taxon>
        <taxon>Thermodesulfobacteriota</taxon>
        <taxon>Desulfovibrionia</taxon>
        <taxon>Desulfovibrionales</taxon>
        <taxon>Desulfovibrionaceae</taxon>
        <taxon>Nitratidesulfovibrio</taxon>
    </lineage>
</organism>
<dbReference type="CDD" id="cd16295">
    <property type="entry name" value="TTHA0252-CPSF-like_MBL-fold"/>
    <property type="match status" value="1"/>
</dbReference>
<comment type="caution">
    <text evidence="4">The sequence shown here is derived from an EMBL/GenBank/DDBJ whole genome shotgun (WGS) entry which is preliminary data.</text>
</comment>
<dbReference type="Pfam" id="PF07521">
    <property type="entry name" value="RMMBL"/>
    <property type="match status" value="1"/>
</dbReference>
<evidence type="ECO:0000313" key="5">
    <source>
        <dbReference type="Proteomes" id="UP001194469"/>
    </source>
</evidence>
<evidence type="ECO:0000313" key="4">
    <source>
        <dbReference type="EMBL" id="MBG3879017.1"/>
    </source>
</evidence>
<dbReference type="Gene3D" id="3.60.15.10">
    <property type="entry name" value="Ribonuclease Z/Hydroxyacylglutathione hydrolase-like"/>
    <property type="match status" value="1"/>
</dbReference>
<dbReference type="PANTHER" id="PTHR11203">
    <property type="entry name" value="CLEAVAGE AND POLYADENYLATION SPECIFICITY FACTOR FAMILY MEMBER"/>
    <property type="match status" value="1"/>
</dbReference>
<gene>
    <name evidence="4" type="ORF">FVW20_18965</name>
</gene>
<dbReference type="InterPro" id="IPR022712">
    <property type="entry name" value="Beta_Casp"/>
</dbReference>
<evidence type="ECO:0000259" key="3">
    <source>
        <dbReference type="SMART" id="SM01027"/>
    </source>
</evidence>
<dbReference type="PANTHER" id="PTHR11203:SF37">
    <property type="entry name" value="INTEGRATOR COMPLEX SUBUNIT 11"/>
    <property type="match status" value="1"/>
</dbReference>
<keyword evidence="1" id="KW-0378">Hydrolase</keyword>